<name>A0A0A9ANM1_ARUDO</name>
<dbReference type="EMBL" id="GBRH01246422">
    <property type="protein sequence ID" value="JAD51473.1"/>
    <property type="molecule type" value="Transcribed_RNA"/>
</dbReference>
<reference evidence="1" key="1">
    <citation type="submission" date="2014-09" db="EMBL/GenBank/DDBJ databases">
        <authorList>
            <person name="Magalhaes I.L.F."/>
            <person name="Oliveira U."/>
            <person name="Santos F.R."/>
            <person name="Vidigal T.H.D.A."/>
            <person name="Brescovit A.D."/>
            <person name="Santos A.J."/>
        </authorList>
    </citation>
    <scope>NUCLEOTIDE SEQUENCE</scope>
    <source>
        <tissue evidence="1">Shoot tissue taken approximately 20 cm above the soil surface</tissue>
    </source>
</reference>
<protein>
    <submittedName>
        <fullName evidence="1">Uncharacterized protein</fullName>
    </submittedName>
</protein>
<proteinExistence type="predicted"/>
<sequence length="52" mass="5842">MHLFKQRNSLRKGKLSIISIRNNLGLLCRTRNELPKAGIDSVVMDLCNSSTV</sequence>
<evidence type="ECO:0000313" key="1">
    <source>
        <dbReference type="EMBL" id="JAD51473.1"/>
    </source>
</evidence>
<organism evidence="1">
    <name type="scientific">Arundo donax</name>
    <name type="common">Giant reed</name>
    <name type="synonym">Donax arundinaceus</name>
    <dbReference type="NCBI Taxonomy" id="35708"/>
    <lineage>
        <taxon>Eukaryota</taxon>
        <taxon>Viridiplantae</taxon>
        <taxon>Streptophyta</taxon>
        <taxon>Embryophyta</taxon>
        <taxon>Tracheophyta</taxon>
        <taxon>Spermatophyta</taxon>
        <taxon>Magnoliopsida</taxon>
        <taxon>Liliopsida</taxon>
        <taxon>Poales</taxon>
        <taxon>Poaceae</taxon>
        <taxon>PACMAD clade</taxon>
        <taxon>Arundinoideae</taxon>
        <taxon>Arundineae</taxon>
        <taxon>Arundo</taxon>
    </lineage>
</organism>
<reference evidence="1" key="2">
    <citation type="journal article" date="2015" name="Data Brief">
        <title>Shoot transcriptome of the giant reed, Arundo donax.</title>
        <authorList>
            <person name="Barrero R.A."/>
            <person name="Guerrero F.D."/>
            <person name="Moolhuijzen P."/>
            <person name="Goolsby J.A."/>
            <person name="Tidwell J."/>
            <person name="Bellgard S.E."/>
            <person name="Bellgard M.I."/>
        </authorList>
    </citation>
    <scope>NUCLEOTIDE SEQUENCE</scope>
    <source>
        <tissue evidence="1">Shoot tissue taken approximately 20 cm above the soil surface</tissue>
    </source>
</reference>
<accession>A0A0A9ANM1</accession>
<dbReference type="AlphaFoldDB" id="A0A0A9ANM1"/>